<keyword evidence="4" id="KW-1185">Reference proteome</keyword>
<dbReference type="EMBL" id="JANIEX010001735">
    <property type="protein sequence ID" value="KAJ3554938.1"/>
    <property type="molecule type" value="Genomic_DNA"/>
</dbReference>
<evidence type="ECO:0000256" key="1">
    <source>
        <dbReference type="SAM" id="MobiDB-lite"/>
    </source>
</evidence>
<dbReference type="InterPro" id="IPR048519">
    <property type="entry name" value="Gfd2/YDR514C-like_C"/>
</dbReference>
<dbReference type="Pfam" id="PF21762">
    <property type="entry name" value="DEDDh_C"/>
    <property type="match status" value="2"/>
</dbReference>
<evidence type="ECO:0000313" key="4">
    <source>
        <dbReference type="Proteomes" id="UP001213000"/>
    </source>
</evidence>
<dbReference type="InterPro" id="IPR012337">
    <property type="entry name" value="RNaseH-like_sf"/>
</dbReference>
<dbReference type="PANTHER" id="PTHR28083">
    <property type="entry name" value="GOOD FOR FULL DBP5 ACTIVITY PROTEIN 2"/>
    <property type="match status" value="1"/>
</dbReference>
<feature type="region of interest" description="Disordered" evidence="1">
    <location>
        <begin position="403"/>
        <end position="453"/>
    </location>
</feature>
<dbReference type="AlphaFoldDB" id="A0AAD5VGI2"/>
<accession>A0AAD5VGI2</accession>
<feature type="compositionally biased region" description="Acidic residues" evidence="1">
    <location>
        <begin position="427"/>
        <end position="436"/>
    </location>
</feature>
<dbReference type="Gene3D" id="3.30.420.10">
    <property type="entry name" value="Ribonuclease H-like superfamily/Ribonuclease H"/>
    <property type="match status" value="1"/>
</dbReference>
<comment type="caution">
    <text evidence="3">The sequence shown here is derived from an EMBL/GenBank/DDBJ whole genome shotgun (WGS) entry which is preliminary data.</text>
</comment>
<dbReference type="InterPro" id="IPR040151">
    <property type="entry name" value="Gfd2/YDR514C-like"/>
</dbReference>
<organism evidence="3 4">
    <name type="scientific">Leucocoprinus birnbaumii</name>
    <dbReference type="NCBI Taxonomy" id="56174"/>
    <lineage>
        <taxon>Eukaryota</taxon>
        <taxon>Fungi</taxon>
        <taxon>Dikarya</taxon>
        <taxon>Basidiomycota</taxon>
        <taxon>Agaricomycotina</taxon>
        <taxon>Agaricomycetes</taxon>
        <taxon>Agaricomycetidae</taxon>
        <taxon>Agaricales</taxon>
        <taxon>Agaricineae</taxon>
        <taxon>Agaricaceae</taxon>
        <taxon>Leucocoprinus</taxon>
    </lineage>
</organism>
<evidence type="ECO:0000259" key="2">
    <source>
        <dbReference type="Pfam" id="PF21762"/>
    </source>
</evidence>
<gene>
    <name evidence="3" type="ORF">NP233_g12319</name>
</gene>
<dbReference type="SUPFAM" id="SSF53098">
    <property type="entry name" value="Ribonuclease H-like"/>
    <property type="match status" value="1"/>
</dbReference>
<dbReference type="InterPro" id="IPR036397">
    <property type="entry name" value="RNaseH_sf"/>
</dbReference>
<reference evidence="3" key="1">
    <citation type="submission" date="2022-07" db="EMBL/GenBank/DDBJ databases">
        <title>Genome Sequence of Leucocoprinus birnbaumii.</title>
        <authorList>
            <person name="Buettner E."/>
        </authorList>
    </citation>
    <scope>NUCLEOTIDE SEQUENCE</scope>
    <source>
        <strain evidence="3">VT141</strain>
    </source>
</reference>
<dbReference type="PANTHER" id="PTHR28083:SF1">
    <property type="entry name" value="GOOD FOR FULL DBP5 ACTIVITY PROTEIN 2"/>
    <property type="match status" value="1"/>
</dbReference>
<dbReference type="GO" id="GO:0005634">
    <property type="term" value="C:nucleus"/>
    <property type="evidence" value="ECO:0007669"/>
    <property type="project" value="TreeGrafter"/>
</dbReference>
<feature type="domain" description="Gfd2/YDR514C-like C-terminal" evidence="2">
    <location>
        <begin position="268"/>
        <end position="395"/>
    </location>
</feature>
<dbReference type="Proteomes" id="UP001213000">
    <property type="component" value="Unassembled WGS sequence"/>
</dbReference>
<name>A0AAD5VGI2_9AGAR</name>
<sequence length="453" mass="51193">MAIDSEVVTGYYRYTDIWFEWYKAIPDAEDGATLKAMLAHDTLTHPDHPLHIEGVKGIQLYHGAYLRHHATASMHKLTRSNNFIHTGTFESGETRLLFSSAQVEYIRYWLHAMKLTKTLLPIPYSDCLILPSELKHITVHSYPDGGALRSAVKNLDKHNKRLKGSNPALLSRRHAFQRVRELVAAKSGTWLAIDFEGWERDHTVITEMGYSMLKWDEQGNEQRENGHWIIKEAEKYRNGTYVPDYRYVSLQGVCYALTRGADMTTIVQQYNFGASEKIAKSNFKTRLHHLLTSLQTPSSPLYLVFHDNNQDIKYMKSPSIDAPLEDLSYLLPDSGVPPTGLFVVDTSDLFGALSGSPHGQKKSLETVCRMLGVGTSFLHNAGNDAYYTLEAMIQMAKGEAVDEQRERRWPGRTAPGSVEVEFKPADEDSDYDEDDYTGPNVKNTTLAQSDPVN</sequence>
<evidence type="ECO:0000313" key="3">
    <source>
        <dbReference type="EMBL" id="KAJ3554938.1"/>
    </source>
</evidence>
<dbReference type="GO" id="GO:0003676">
    <property type="term" value="F:nucleic acid binding"/>
    <property type="evidence" value="ECO:0007669"/>
    <property type="project" value="InterPro"/>
</dbReference>
<protein>
    <recommendedName>
        <fullName evidence="2">Gfd2/YDR514C-like C-terminal domain-containing protein</fullName>
    </recommendedName>
</protein>
<feature type="domain" description="Gfd2/YDR514C-like C-terminal" evidence="2">
    <location>
        <begin position="190"/>
        <end position="246"/>
    </location>
</feature>
<proteinExistence type="predicted"/>
<feature type="compositionally biased region" description="Polar residues" evidence="1">
    <location>
        <begin position="440"/>
        <end position="453"/>
    </location>
</feature>